<comment type="caution">
    <text evidence="3">The sequence shown here is derived from an EMBL/GenBank/DDBJ whole genome shotgun (WGS) entry which is preliminary data.</text>
</comment>
<dbReference type="PANTHER" id="PTHR42760:SF133">
    <property type="entry name" value="3-OXOACYL-[ACYL-CARRIER-PROTEIN] REDUCTASE"/>
    <property type="match status" value="1"/>
</dbReference>
<dbReference type="PANTHER" id="PTHR42760">
    <property type="entry name" value="SHORT-CHAIN DEHYDROGENASES/REDUCTASES FAMILY MEMBER"/>
    <property type="match status" value="1"/>
</dbReference>
<dbReference type="CDD" id="cd05233">
    <property type="entry name" value="SDR_c"/>
    <property type="match status" value="1"/>
</dbReference>
<evidence type="ECO:0000256" key="1">
    <source>
        <dbReference type="ARBA" id="ARBA00006484"/>
    </source>
</evidence>
<dbReference type="PRINTS" id="PR00081">
    <property type="entry name" value="GDHRDH"/>
</dbReference>
<keyword evidence="4" id="KW-1185">Reference proteome</keyword>
<gene>
    <name evidence="3" type="ORF">GE300_19205</name>
</gene>
<dbReference type="AlphaFoldDB" id="A0A6L5Z559"/>
<evidence type="ECO:0000313" key="3">
    <source>
        <dbReference type="EMBL" id="MSU91711.1"/>
    </source>
</evidence>
<organism evidence="3 4">
    <name type="scientific">Halovulum marinum</name>
    <dbReference type="NCBI Taxonomy" id="2662447"/>
    <lineage>
        <taxon>Bacteria</taxon>
        <taxon>Pseudomonadati</taxon>
        <taxon>Pseudomonadota</taxon>
        <taxon>Alphaproteobacteria</taxon>
        <taxon>Rhodobacterales</taxon>
        <taxon>Paracoccaceae</taxon>
        <taxon>Halovulum</taxon>
    </lineage>
</organism>
<accession>A0A6L5Z559</accession>
<keyword evidence="2" id="KW-0560">Oxidoreductase</keyword>
<dbReference type="FunFam" id="3.40.50.720:FF:000084">
    <property type="entry name" value="Short-chain dehydrogenase reductase"/>
    <property type="match status" value="1"/>
</dbReference>
<name>A0A6L5Z559_9RHOB</name>
<dbReference type="Gene3D" id="3.40.50.720">
    <property type="entry name" value="NAD(P)-binding Rossmann-like Domain"/>
    <property type="match status" value="1"/>
</dbReference>
<comment type="similarity">
    <text evidence="1">Belongs to the short-chain dehydrogenases/reductases (SDR) family.</text>
</comment>
<dbReference type="InterPro" id="IPR036291">
    <property type="entry name" value="NAD(P)-bd_dom_sf"/>
</dbReference>
<protein>
    <submittedName>
        <fullName evidence="3">SDR family oxidoreductase</fullName>
    </submittedName>
</protein>
<proteinExistence type="inferred from homology"/>
<dbReference type="SUPFAM" id="SSF51735">
    <property type="entry name" value="NAD(P)-binding Rossmann-fold domains"/>
    <property type="match status" value="1"/>
</dbReference>
<dbReference type="InterPro" id="IPR002347">
    <property type="entry name" value="SDR_fam"/>
</dbReference>
<dbReference type="Pfam" id="PF13561">
    <property type="entry name" value="adh_short_C2"/>
    <property type="match status" value="1"/>
</dbReference>
<evidence type="ECO:0000313" key="4">
    <source>
        <dbReference type="Proteomes" id="UP000474957"/>
    </source>
</evidence>
<sequence>MTENRVIAITGTRKGIGRFLVEQYLERGWTVVGCARGAADIDDSRYTHFELDVADERAVASMLRQVGRAHGRLDALLNNAGIASMNHALLTPGSTMQRVFATNVYGTFYFCREAAKLMGRRKTGRIVNFATVATPLKLEGEAVYAASKAAVVSLTEVLARELAPFGITVNAVGPTPVPTDLVGSVPQEKMDALIARQAIPRYGTMQDVLNVCDFYLRPGSDFVTGQTLYLGGV</sequence>
<dbReference type="PRINTS" id="PR00080">
    <property type="entry name" value="SDRFAMILY"/>
</dbReference>
<dbReference type="GO" id="GO:0016616">
    <property type="term" value="F:oxidoreductase activity, acting on the CH-OH group of donors, NAD or NADP as acceptor"/>
    <property type="evidence" value="ECO:0007669"/>
    <property type="project" value="TreeGrafter"/>
</dbReference>
<dbReference type="EMBL" id="WIND01000024">
    <property type="protein sequence ID" value="MSU91711.1"/>
    <property type="molecule type" value="Genomic_DNA"/>
</dbReference>
<reference evidence="3 4" key="1">
    <citation type="submission" date="2019-10" db="EMBL/GenBank/DDBJ databases">
        <title>Cognatihalovulum marinum gen. nov. sp. nov., a new member of the family Rhodobacteraceae isolated from deep seawater of the Northwest Indian Ocean.</title>
        <authorList>
            <person name="Ruan C."/>
            <person name="Wang J."/>
            <person name="Zheng X."/>
            <person name="Song L."/>
            <person name="Zhu Y."/>
            <person name="Huang Y."/>
            <person name="Lu Z."/>
            <person name="Du W."/>
            <person name="Huang L."/>
            <person name="Dai X."/>
        </authorList>
    </citation>
    <scope>NUCLEOTIDE SEQUENCE [LARGE SCALE GENOMIC DNA]</scope>
    <source>
        <strain evidence="3 4">2CG4</strain>
    </source>
</reference>
<dbReference type="Proteomes" id="UP000474957">
    <property type="component" value="Unassembled WGS sequence"/>
</dbReference>
<evidence type="ECO:0000256" key="2">
    <source>
        <dbReference type="ARBA" id="ARBA00023002"/>
    </source>
</evidence>